<dbReference type="OMA" id="KCCMPSS"/>
<evidence type="ECO:0000313" key="2">
    <source>
        <dbReference type="Ensembl" id="ENSCATP00000021359.1"/>
    </source>
</evidence>
<feature type="compositionally biased region" description="Basic residues" evidence="1">
    <location>
        <begin position="1"/>
        <end position="11"/>
    </location>
</feature>
<dbReference type="AlphaFoldDB" id="A0A2K5M821"/>
<dbReference type="Ensembl" id="ENSCATT00000045561.1">
    <property type="protein sequence ID" value="ENSCATP00000021359.1"/>
    <property type="gene ID" value="ENSCATG00000034402.1"/>
</dbReference>
<dbReference type="GeneTree" id="ENSGT00550000076284"/>
<dbReference type="Proteomes" id="UP000233060">
    <property type="component" value="Unassembled WGS sequence"/>
</dbReference>
<dbReference type="InterPro" id="IPR041422">
    <property type="entry name" value="DUF5545"/>
</dbReference>
<proteinExistence type="predicted"/>
<evidence type="ECO:0000313" key="3">
    <source>
        <dbReference type="Proteomes" id="UP000233060"/>
    </source>
</evidence>
<accession>A0A2K5M821</accession>
<dbReference type="Pfam" id="PF17699">
    <property type="entry name" value="DUF5545"/>
    <property type="match status" value="1"/>
</dbReference>
<feature type="compositionally biased region" description="Basic and acidic residues" evidence="1">
    <location>
        <begin position="13"/>
        <end position="24"/>
    </location>
</feature>
<keyword evidence="3" id="KW-1185">Reference proteome</keyword>
<reference evidence="2" key="1">
    <citation type="submission" date="2025-08" db="UniProtKB">
        <authorList>
            <consortium name="Ensembl"/>
        </authorList>
    </citation>
    <scope>IDENTIFICATION</scope>
</reference>
<feature type="region of interest" description="Disordered" evidence="1">
    <location>
        <begin position="100"/>
        <end position="147"/>
    </location>
</feature>
<feature type="compositionally biased region" description="Basic and acidic residues" evidence="1">
    <location>
        <begin position="120"/>
        <end position="139"/>
    </location>
</feature>
<reference evidence="2" key="2">
    <citation type="submission" date="2025-09" db="UniProtKB">
        <authorList>
            <consortium name="Ensembl"/>
        </authorList>
    </citation>
    <scope>IDENTIFICATION</scope>
</reference>
<protein>
    <submittedName>
        <fullName evidence="2">Uncharacterized protein</fullName>
    </submittedName>
</protein>
<sequence length="179" mass="19517">MGKKSPRKGPAPHHADGKLGRTCKDPYAPWGFTPASLVPKAWPQKHRPEPAGLPTAVLGAALPPALRLRDTCPRSVRGRAKQQNIHAHLSGAPILLPELEGTKLSNFQESSPLPHKRERKDKGSTQEEEGRSAPEKSHPVSEASPRWAQATGCRLSYNLPPGMLLSVWKCCMPSSFKNC</sequence>
<feature type="region of interest" description="Disordered" evidence="1">
    <location>
        <begin position="1"/>
        <end position="55"/>
    </location>
</feature>
<name>A0A2K5M821_CERAT</name>
<organism evidence="2 3">
    <name type="scientific">Cercocebus atys</name>
    <name type="common">Sooty mangabey</name>
    <name type="synonym">Cercocebus torquatus atys</name>
    <dbReference type="NCBI Taxonomy" id="9531"/>
    <lineage>
        <taxon>Eukaryota</taxon>
        <taxon>Metazoa</taxon>
        <taxon>Chordata</taxon>
        <taxon>Craniata</taxon>
        <taxon>Vertebrata</taxon>
        <taxon>Euteleostomi</taxon>
        <taxon>Mammalia</taxon>
        <taxon>Eutheria</taxon>
        <taxon>Euarchontoglires</taxon>
        <taxon>Primates</taxon>
        <taxon>Haplorrhini</taxon>
        <taxon>Catarrhini</taxon>
        <taxon>Cercopithecidae</taxon>
        <taxon>Cercopithecinae</taxon>
        <taxon>Cercocebus</taxon>
    </lineage>
</organism>
<evidence type="ECO:0000256" key="1">
    <source>
        <dbReference type="SAM" id="MobiDB-lite"/>
    </source>
</evidence>
<dbReference type="Bgee" id="ENSCATG00000034402">
    <property type="expression patterns" value="Expressed in heart and 10 other cell types or tissues"/>
</dbReference>